<dbReference type="PANTHER" id="PTHR42198">
    <property type="entry name" value="INTEGRAL MEMBRANE PROTEIN"/>
    <property type="match status" value="1"/>
</dbReference>
<feature type="transmembrane region" description="Helical" evidence="5">
    <location>
        <begin position="7"/>
        <end position="27"/>
    </location>
</feature>
<dbReference type="GeneID" id="7272791"/>
<keyword evidence="4 5" id="KW-0472">Membrane</keyword>
<evidence type="ECO:0000256" key="5">
    <source>
        <dbReference type="SAM" id="Phobius"/>
    </source>
</evidence>
<dbReference type="InterPro" id="IPR002809">
    <property type="entry name" value="EMC3/TMCO1"/>
</dbReference>
<dbReference type="eggNOG" id="arCOG02673">
    <property type="taxonomic scope" value="Archaea"/>
</dbReference>
<evidence type="ECO:0000256" key="1">
    <source>
        <dbReference type="ARBA" id="ARBA00004141"/>
    </source>
</evidence>
<dbReference type="GO" id="GO:0016020">
    <property type="term" value="C:membrane"/>
    <property type="evidence" value="ECO:0007669"/>
    <property type="project" value="UniProtKB-SubCell"/>
</dbReference>
<evidence type="ECO:0008006" key="8">
    <source>
        <dbReference type="Google" id="ProtNLM"/>
    </source>
</evidence>
<dbReference type="Pfam" id="PF01956">
    <property type="entry name" value="EMC3_TMCO1"/>
    <property type="match status" value="1"/>
</dbReference>
<dbReference type="EMBL" id="CP001338">
    <property type="protein sequence ID" value="ACL15841.1"/>
    <property type="molecule type" value="Genomic_DNA"/>
</dbReference>
<proteinExistence type="predicted"/>
<protein>
    <recommendedName>
        <fullName evidence="8">DUF106 domain-containing protein</fullName>
    </recommendedName>
</protein>
<name>B8GKF8_METPE</name>
<dbReference type="InterPro" id="IPR038978">
    <property type="entry name" value="MJ0935"/>
</dbReference>
<keyword evidence="2 5" id="KW-0812">Transmembrane</keyword>
<sequence length="199" mass="22554" precursor="true">MDLKKYGGYLALLLAMVLMLAYSIEWLRKGIGMAIDGVFGPLLDTYGVPFFALIIILSTLTGLYSSLIQKYTIDYERMQETQKAMKAFQAEFREAQLSGDEKKVKKLQVKQNAMMQEQLEMSQAQFKPMAYILLVSVPVFFWLLYRLPEAHADIVFPFMGKLALTAGAIGPIQAWMVWYMICSLMISQVIRKALNIGGI</sequence>
<accession>B8GKF8</accession>
<dbReference type="Proteomes" id="UP000002457">
    <property type="component" value="Chromosome"/>
</dbReference>
<dbReference type="AlphaFoldDB" id="B8GKF8"/>
<evidence type="ECO:0000256" key="3">
    <source>
        <dbReference type="ARBA" id="ARBA00022989"/>
    </source>
</evidence>
<evidence type="ECO:0000256" key="4">
    <source>
        <dbReference type="ARBA" id="ARBA00023136"/>
    </source>
</evidence>
<feature type="transmembrane region" description="Helical" evidence="5">
    <location>
        <begin position="47"/>
        <end position="68"/>
    </location>
</feature>
<feature type="transmembrane region" description="Helical" evidence="5">
    <location>
        <begin position="165"/>
        <end position="186"/>
    </location>
</feature>
<keyword evidence="7" id="KW-1185">Reference proteome</keyword>
<evidence type="ECO:0000313" key="7">
    <source>
        <dbReference type="Proteomes" id="UP000002457"/>
    </source>
</evidence>
<reference evidence="6 7" key="1">
    <citation type="journal article" date="2015" name="Genome Announc.">
        <title>Complete Genome Sequence of Methanosphaerula palustris E1-9CT, a Hydrogenotrophic Methanogen Isolated from a Minerotrophic Fen Peatland.</title>
        <authorList>
            <person name="Cadillo-Quiroz H."/>
            <person name="Browne P."/>
            <person name="Kyrpides N."/>
            <person name="Woyke T."/>
            <person name="Goodwin L."/>
            <person name="Detter C."/>
            <person name="Yavitt J.B."/>
            <person name="Zinder S.H."/>
        </authorList>
    </citation>
    <scope>NUCLEOTIDE SEQUENCE [LARGE SCALE GENOMIC DNA]</scope>
    <source>
        <strain evidence="7">ATCC BAA-1556 / DSM 19958 / E1-9c</strain>
    </source>
</reference>
<gene>
    <name evidence="6" type="ordered locus">Mpal_0467</name>
</gene>
<organism evidence="6 7">
    <name type="scientific">Methanosphaerula palustris (strain ATCC BAA-1556 / DSM 19958 / E1-9c)</name>
    <dbReference type="NCBI Taxonomy" id="521011"/>
    <lineage>
        <taxon>Archaea</taxon>
        <taxon>Methanobacteriati</taxon>
        <taxon>Methanobacteriota</taxon>
        <taxon>Stenosarchaea group</taxon>
        <taxon>Methanomicrobia</taxon>
        <taxon>Methanomicrobiales</taxon>
        <taxon>Methanoregulaceae</taxon>
        <taxon>Methanosphaerula</taxon>
    </lineage>
</organism>
<feature type="transmembrane region" description="Helical" evidence="5">
    <location>
        <begin position="128"/>
        <end position="145"/>
    </location>
</feature>
<dbReference type="KEGG" id="mpl:Mpal_0467"/>
<evidence type="ECO:0000313" key="6">
    <source>
        <dbReference type="EMBL" id="ACL15841.1"/>
    </source>
</evidence>
<dbReference type="RefSeq" id="WP_012617160.1">
    <property type="nucleotide sequence ID" value="NC_011832.1"/>
</dbReference>
<comment type="subcellular location">
    <subcellularLocation>
        <location evidence="1">Membrane</location>
        <topology evidence="1">Multi-pass membrane protein</topology>
    </subcellularLocation>
</comment>
<dbReference type="OrthoDB" id="84619at2157"/>
<dbReference type="SMART" id="SM01415">
    <property type="entry name" value="DUF106"/>
    <property type="match status" value="1"/>
</dbReference>
<dbReference type="PANTHER" id="PTHR42198:SF1">
    <property type="entry name" value="INTEGRAL MEMBRANE PROTEIN"/>
    <property type="match status" value="1"/>
</dbReference>
<evidence type="ECO:0000256" key="2">
    <source>
        <dbReference type="ARBA" id="ARBA00022692"/>
    </source>
</evidence>
<dbReference type="HOGENOM" id="CLU_108784_0_0_2"/>
<keyword evidence="3 5" id="KW-1133">Transmembrane helix</keyword>
<dbReference type="STRING" id="521011.Mpal_0467"/>